<proteinExistence type="predicted"/>
<organism evidence="2">
    <name type="scientific">Micromonospora sp. CCTCC AA 2012012</name>
    <dbReference type="NCBI Taxonomy" id="3111921"/>
    <lineage>
        <taxon>Bacteria</taxon>
        <taxon>Bacillati</taxon>
        <taxon>Actinomycetota</taxon>
        <taxon>Actinomycetes</taxon>
        <taxon>Micromonosporales</taxon>
        <taxon>Micromonosporaceae</taxon>
        <taxon>Micromonospora</taxon>
    </lineage>
</organism>
<evidence type="ECO:0000313" key="2">
    <source>
        <dbReference type="EMBL" id="XBP92902.1"/>
    </source>
</evidence>
<keyword evidence="1" id="KW-0472">Membrane</keyword>
<evidence type="ECO:0000313" key="3">
    <source>
        <dbReference type="EMBL" id="XCH73599.1"/>
    </source>
</evidence>
<name>A0AAU7M5U7_9ACTN</name>
<accession>A0AAU7M5U7</accession>
<dbReference type="EMBL" id="CP157762">
    <property type="protein sequence ID" value="XBP92902.1"/>
    <property type="molecule type" value="Genomic_DNA"/>
</dbReference>
<sequence>MGAEATERVRGALLAGSALAVLVGGGWWWRESAPATGPLVARVAPTPTAGSPLDRLLVSVDPEDGGVLPGPRETLVLQEEPSAPARAEVAYPVWAERSHLDGAGPPLVRQTAAAADEDYLLLVGCTGPGKLTVTFSGTGDGGSGLPVDCTGASATVTVTASGGPLQVRFVATGGGVDLDARLSALS</sequence>
<dbReference type="EMBL" id="CP159342">
    <property type="protein sequence ID" value="XCH73599.1"/>
    <property type="molecule type" value="Genomic_DNA"/>
</dbReference>
<feature type="transmembrane region" description="Helical" evidence="1">
    <location>
        <begin position="12"/>
        <end position="29"/>
    </location>
</feature>
<protein>
    <submittedName>
        <fullName evidence="2">Uncharacterized protein</fullName>
    </submittedName>
</protein>
<dbReference type="RefSeq" id="WP_350932522.1">
    <property type="nucleotide sequence ID" value="NZ_CP157762.1"/>
</dbReference>
<gene>
    <name evidence="3" type="ORF">ABUL08_25505</name>
    <name evidence="2" type="ORF">VK199_25425</name>
</gene>
<reference evidence="3" key="2">
    <citation type="submission" date="2024-06" db="EMBL/GenBank/DDBJ databases">
        <title>Micromonospora mangrovi CCTCC AA 2012012 genome sequences.</title>
        <authorList>
            <person name="Gao J."/>
        </authorList>
    </citation>
    <scope>NUCLEOTIDE SEQUENCE</scope>
    <source>
        <strain evidence="3">CCTCC AA 2012012</strain>
    </source>
</reference>
<keyword evidence="1" id="KW-1133">Transmembrane helix</keyword>
<dbReference type="AlphaFoldDB" id="A0AAU7M5U7"/>
<evidence type="ECO:0000256" key="1">
    <source>
        <dbReference type="SAM" id="Phobius"/>
    </source>
</evidence>
<reference evidence="2" key="1">
    <citation type="submission" date="2024-01" db="EMBL/GenBank/DDBJ databases">
        <title>The genome sequence of Micromonospora mangrovi CCTCC AA 2012012.</title>
        <authorList>
            <person name="Gao J."/>
        </authorList>
    </citation>
    <scope>NUCLEOTIDE SEQUENCE</scope>
    <source>
        <strain evidence="2">CCTCC AA 2012012</strain>
    </source>
</reference>
<keyword evidence="1" id="KW-0812">Transmembrane</keyword>